<dbReference type="Gene3D" id="3.40.50.1860">
    <property type="match status" value="2"/>
</dbReference>
<dbReference type="GO" id="GO:0016853">
    <property type="term" value="F:isomerase activity"/>
    <property type="evidence" value="ECO:0007669"/>
    <property type="project" value="UniProtKB-KW"/>
</dbReference>
<dbReference type="PROSITE" id="PS00923">
    <property type="entry name" value="ASP_GLU_RACEMASE_1"/>
    <property type="match status" value="1"/>
</dbReference>
<dbReference type="InterPro" id="IPR001920">
    <property type="entry name" value="Asp/Glu_race"/>
</dbReference>
<dbReference type="PANTHER" id="PTHR21198:SF7">
    <property type="entry name" value="ASPARTATE-GLUTAMATE RACEMASE FAMILY"/>
    <property type="match status" value="1"/>
</dbReference>
<dbReference type="RefSeq" id="WP_323279031.1">
    <property type="nucleotide sequence ID" value="NZ_JAYGGQ010000007.1"/>
</dbReference>
<dbReference type="Proteomes" id="UP001304769">
    <property type="component" value="Unassembled WGS sequence"/>
</dbReference>
<evidence type="ECO:0000313" key="4">
    <source>
        <dbReference type="Proteomes" id="UP001304769"/>
    </source>
</evidence>
<dbReference type="InterPro" id="IPR015942">
    <property type="entry name" value="Asp/Glu/hydantoin_racemase"/>
</dbReference>
<gene>
    <name evidence="3" type="ORF">SPF06_10615</name>
</gene>
<evidence type="ECO:0000256" key="1">
    <source>
        <dbReference type="ARBA" id="ARBA00007847"/>
    </source>
</evidence>
<dbReference type="SUPFAM" id="SSF53681">
    <property type="entry name" value="Aspartate/glutamate racemase"/>
    <property type="match status" value="2"/>
</dbReference>
<evidence type="ECO:0000313" key="3">
    <source>
        <dbReference type="EMBL" id="MEA5455173.1"/>
    </source>
</evidence>
<sequence length="244" mass="25614">MQPQEPVIGILGGMGPAATADFYTKLVRHTRAHRDQDHPRTVIWSDPTIPDRTDALLGLGEDPTPWMLRGLKHLEEVGATLIAVPCNTAHAFVPELQAHTGVPILHMIEETVALLAASGVTTAGLLATTGTCRTELYQGSAQRWGLTVQVPGHEAQQKVMDAIQQIKGGRPSVAAAALVQAAQELQAQGAQAVIAGCTEIPLALSEEMLQVRLVDPTAVLAEAALRRAGFALSGAESPVGAVPS</sequence>
<accession>A0ABU5T678</accession>
<dbReference type="InterPro" id="IPR004380">
    <property type="entry name" value="Asp_race"/>
</dbReference>
<reference evidence="3 4" key="1">
    <citation type="submission" date="2023-12" db="EMBL/GenBank/DDBJ databases">
        <title>Sinomonas terricola sp. nov, isolated from litchi orchard soil in Guangdong, PR China.</title>
        <authorList>
            <person name="Jiaxin W."/>
            <person name="Yang Z."/>
            <person name="Honghui Z."/>
        </authorList>
    </citation>
    <scope>NUCLEOTIDE SEQUENCE [LARGE SCALE GENOMIC DNA]</scope>
    <source>
        <strain evidence="3 4">JGH33</strain>
    </source>
</reference>
<dbReference type="PANTHER" id="PTHR21198">
    <property type="entry name" value="GLUTAMATE RACEMASE"/>
    <property type="match status" value="1"/>
</dbReference>
<evidence type="ECO:0000256" key="2">
    <source>
        <dbReference type="ARBA" id="ARBA00023235"/>
    </source>
</evidence>
<dbReference type="Pfam" id="PF01177">
    <property type="entry name" value="Asp_Glu_race"/>
    <property type="match status" value="1"/>
</dbReference>
<dbReference type="NCBIfam" id="TIGR00035">
    <property type="entry name" value="asp_race"/>
    <property type="match status" value="1"/>
</dbReference>
<protein>
    <submittedName>
        <fullName evidence="3">Amino acid racemase</fullName>
        <ecNumber evidence="3">5.1.1.-</ecNumber>
    </submittedName>
</protein>
<organism evidence="3 4">
    <name type="scientific">Sinomonas terricola</name>
    <dbReference type="NCBI Taxonomy" id="3110330"/>
    <lineage>
        <taxon>Bacteria</taxon>
        <taxon>Bacillati</taxon>
        <taxon>Actinomycetota</taxon>
        <taxon>Actinomycetes</taxon>
        <taxon>Micrococcales</taxon>
        <taxon>Micrococcaceae</taxon>
        <taxon>Sinomonas</taxon>
    </lineage>
</organism>
<comment type="caution">
    <text evidence="3">The sequence shown here is derived from an EMBL/GenBank/DDBJ whole genome shotgun (WGS) entry which is preliminary data.</text>
</comment>
<comment type="similarity">
    <text evidence="1">Belongs to the aspartate/glutamate racemases family.</text>
</comment>
<name>A0ABU5T678_9MICC</name>
<keyword evidence="2 3" id="KW-0413">Isomerase</keyword>
<proteinExistence type="inferred from homology"/>
<dbReference type="InterPro" id="IPR018187">
    <property type="entry name" value="Asp/Glu_racemase_AS_1"/>
</dbReference>
<dbReference type="EC" id="5.1.1.-" evidence="3"/>
<dbReference type="EMBL" id="JAYGGQ010000007">
    <property type="protein sequence ID" value="MEA5455173.1"/>
    <property type="molecule type" value="Genomic_DNA"/>
</dbReference>
<keyword evidence="4" id="KW-1185">Reference proteome</keyword>